<dbReference type="RefSeq" id="WP_149498570.1">
    <property type="nucleotide sequence ID" value="NZ_CP141221.1"/>
</dbReference>
<dbReference type="InterPro" id="IPR036736">
    <property type="entry name" value="ACP-like_sf"/>
</dbReference>
<dbReference type="Pfam" id="PF00550">
    <property type="entry name" value="PP-binding"/>
    <property type="match status" value="1"/>
</dbReference>
<name>A0ABT7PDJ2_9BACT</name>
<gene>
    <name evidence="2" type="ORF">QTN89_03855</name>
</gene>
<keyword evidence="3" id="KW-1185">Reference proteome</keyword>
<comment type="caution">
    <text evidence="2">The sequence shown here is derived from an EMBL/GenBank/DDBJ whole genome shotgun (WGS) entry which is preliminary data.</text>
</comment>
<organism evidence="2 3">
    <name type="scientific">Roseiconus lacunae</name>
    <dbReference type="NCBI Taxonomy" id="2605694"/>
    <lineage>
        <taxon>Bacteria</taxon>
        <taxon>Pseudomonadati</taxon>
        <taxon>Planctomycetota</taxon>
        <taxon>Planctomycetia</taxon>
        <taxon>Pirellulales</taxon>
        <taxon>Pirellulaceae</taxon>
        <taxon>Roseiconus</taxon>
    </lineage>
</organism>
<evidence type="ECO:0000313" key="3">
    <source>
        <dbReference type="Proteomes" id="UP001239462"/>
    </source>
</evidence>
<proteinExistence type="predicted"/>
<dbReference type="EMBL" id="JASZZN010000002">
    <property type="protein sequence ID" value="MDM4014553.1"/>
    <property type="molecule type" value="Genomic_DNA"/>
</dbReference>
<evidence type="ECO:0000313" key="2">
    <source>
        <dbReference type="EMBL" id="MDM4014553.1"/>
    </source>
</evidence>
<reference evidence="2 3" key="1">
    <citation type="submission" date="2023-06" db="EMBL/GenBank/DDBJ databases">
        <title>Roseiconus lacunae JC819 isolated from Gulf of Mannar region, Tamil Nadu.</title>
        <authorList>
            <person name="Pk S."/>
            <person name="Ch S."/>
            <person name="Ch V.R."/>
        </authorList>
    </citation>
    <scope>NUCLEOTIDE SEQUENCE [LARGE SCALE GENOMIC DNA]</scope>
    <source>
        <strain evidence="2 3">JC819</strain>
    </source>
</reference>
<dbReference type="SUPFAM" id="SSF47336">
    <property type="entry name" value="ACP-like"/>
    <property type="match status" value="1"/>
</dbReference>
<accession>A0ABT7PDJ2</accession>
<dbReference type="Proteomes" id="UP001239462">
    <property type="component" value="Unassembled WGS sequence"/>
</dbReference>
<evidence type="ECO:0000259" key="1">
    <source>
        <dbReference type="PROSITE" id="PS50075"/>
    </source>
</evidence>
<dbReference type="PROSITE" id="PS50075">
    <property type="entry name" value="CARRIER"/>
    <property type="match status" value="1"/>
</dbReference>
<dbReference type="InterPro" id="IPR009081">
    <property type="entry name" value="PP-bd_ACP"/>
</dbReference>
<feature type="domain" description="Carrier" evidence="1">
    <location>
        <begin position="1"/>
        <end position="80"/>
    </location>
</feature>
<sequence length="83" mass="9445">MKIRETILTAMREVAHESEKSLAEPITDDSALLQFGLDSMDFAIVVARLEREFGDDPFASLEDAVYPTTFSQFLAIYEDHFLK</sequence>
<protein>
    <submittedName>
        <fullName evidence="2">Acyl carrier protein</fullName>
    </submittedName>
</protein>
<dbReference type="Gene3D" id="1.10.1200.10">
    <property type="entry name" value="ACP-like"/>
    <property type="match status" value="1"/>
</dbReference>